<evidence type="ECO:0000313" key="3">
    <source>
        <dbReference type="Proteomes" id="UP001234178"/>
    </source>
</evidence>
<proteinExistence type="predicted"/>
<feature type="compositionally biased region" description="Polar residues" evidence="1">
    <location>
        <begin position="1"/>
        <end position="16"/>
    </location>
</feature>
<evidence type="ECO:0000256" key="1">
    <source>
        <dbReference type="SAM" id="MobiDB-lite"/>
    </source>
</evidence>
<comment type="caution">
    <text evidence="2">The sequence shown here is derived from an EMBL/GenBank/DDBJ whole genome shotgun (WGS) entry which is preliminary data.</text>
</comment>
<name>A0ABR0AAC0_9CRUS</name>
<keyword evidence="3" id="KW-1185">Reference proteome</keyword>
<protein>
    <submittedName>
        <fullName evidence="2">Uncharacterized protein</fullName>
    </submittedName>
</protein>
<sequence>MATSKTPSYGTTVSTGRQRQQQRLNAQQQRMRDETSEPQTTTCIERRSSSIFKKQKKIDRYVVPRRPDIRTAEIDGRKN</sequence>
<accession>A0ABR0AAC0</accession>
<dbReference type="EMBL" id="JAOYFB010000037">
    <property type="protein sequence ID" value="KAK4022019.1"/>
    <property type="molecule type" value="Genomic_DNA"/>
</dbReference>
<feature type="region of interest" description="Disordered" evidence="1">
    <location>
        <begin position="1"/>
        <end position="42"/>
    </location>
</feature>
<feature type="compositionally biased region" description="Low complexity" evidence="1">
    <location>
        <begin position="17"/>
        <end position="29"/>
    </location>
</feature>
<organism evidence="2 3">
    <name type="scientific">Daphnia magna</name>
    <dbReference type="NCBI Taxonomy" id="35525"/>
    <lineage>
        <taxon>Eukaryota</taxon>
        <taxon>Metazoa</taxon>
        <taxon>Ecdysozoa</taxon>
        <taxon>Arthropoda</taxon>
        <taxon>Crustacea</taxon>
        <taxon>Branchiopoda</taxon>
        <taxon>Diplostraca</taxon>
        <taxon>Cladocera</taxon>
        <taxon>Anomopoda</taxon>
        <taxon>Daphniidae</taxon>
        <taxon>Daphnia</taxon>
    </lineage>
</organism>
<dbReference type="Proteomes" id="UP001234178">
    <property type="component" value="Unassembled WGS sequence"/>
</dbReference>
<gene>
    <name evidence="2" type="ORF">OUZ56_007506</name>
</gene>
<evidence type="ECO:0000313" key="2">
    <source>
        <dbReference type="EMBL" id="KAK4022019.1"/>
    </source>
</evidence>
<reference evidence="2 3" key="1">
    <citation type="journal article" date="2023" name="Nucleic Acids Res.">
        <title>The hologenome of Daphnia magna reveals possible DNA methylation and microbiome-mediated evolution of the host genome.</title>
        <authorList>
            <person name="Chaturvedi A."/>
            <person name="Li X."/>
            <person name="Dhandapani V."/>
            <person name="Marshall H."/>
            <person name="Kissane S."/>
            <person name="Cuenca-Cambronero M."/>
            <person name="Asole G."/>
            <person name="Calvet F."/>
            <person name="Ruiz-Romero M."/>
            <person name="Marangio P."/>
            <person name="Guigo R."/>
            <person name="Rago D."/>
            <person name="Mirbahai L."/>
            <person name="Eastwood N."/>
            <person name="Colbourne J.K."/>
            <person name="Zhou J."/>
            <person name="Mallon E."/>
            <person name="Orsini L."/>
        </authorList>
    </citation>
    <scope>NUCLEOTIDE SEQUENCE [LARGE SCALE GENOMIC DNA]</scope>
    <source>
        <strain evidence="2">LRV0_1</strain>
    </source>
</reference>